<accession>A0AAJ5D4C2</accession>
<evidence type="ECO:0000259" key="1">
    <source>
        <dbReference type="Pfam" id="PF02627"/>
    </source>
</evidence>
<dbReference type="Pfam" id="PF02627">
    <property type="entry name" value="CMD"/>
    <property type="match status" value="1"/>
</dbReference>
<feature type="domain" description="Carboxymuconolactone decarboxylase-like" evidence="1">
    <location>
        <begin position="5"/>
        <end position="82"/>
    </location>
</feature>
<evidence type="ECO:0000313" key="3">
    <source>
        <dbReference type="Proteomes" id="UP000255008"/>
    </source>
</evidence>
<reference evidence="2 3" key="1">
    <citation type="submission" date="2018-06" db="EMBL/GenBank/DDBJ databases">
        <authorList>
            <consortium name="Pathogen Informatics"/>
            <person name="Doyle S."/>
        </authorList>
    </citation>
    <scope>NUCLEOTIDE SEQUENCE [LARGE SCALE GENOMIC DNA]</scope>
    <source>
        <strain evidence="2 3">NCTC10894</strain>
    </source>
</reference>
<dbReference type="AlphaFoldDB" id="A0AAJ5D4C2"/>
<dbReference type="InterPro" id="IPR003779">
    <property type="entry name" value="CMD-like"/>
</dbReference>
<sequence length="90" mass="9394">MECLVECGFGLVAHTCADLSDALARVRQLIVAVTTRCDGCITVHTAQALTHGATHDEIAYALSVAISLNAGAALVYSARVMDAVQAYENA</sequence>
<comment type="caution">
    <text evidence="2">The sequence shown here is derived from an EMBL/GenBank/DDBJ whole genome shotgun (WGS) entry which is preliminary data.</text>
</comment>
<evidence type="ECO:0000313" key="2">
    <source>
        <dbReference type="EMBL" id="SUD97152.1"/>
    </source>
</evidence>
<dbReference type="Gene3D" id="1.20.1290.10">
    <property type="entry name" value="AhpD-like"/>
    <property type="match status" value="1"/>
</dbReference>
<dbReference type="NCBIfam" id="TIGR00778">
    <property type="entry name" value="ahpD_dom"/>
    <property type="match status" value="1"/>
</dbReference>
<dbReference type="SUPFAM" id="SSF69118">
    <property type="entry name" value="AhpD-like"/>
    <property type="match status" value="1"/>
</dbReference>
<dbReference type="Proteomes" id="UP000255008">
    <property type="component" value="Unassembled WGS sequence"/>
</dbReference>
<organism evidence="2 3">
    <name type="scientific">Ralstonia mannitolilytica</name>
    <dbReference type="NCBI Taxonomy" id="105219"/>
    <lineage>
        <taxon>Bacteria</taxon>
        <taxon>Pseudomonadati</taxon>
        <taxon>Pseudomonadota</taxon>
        <taxon>Betaproteobacteria</taxon>
        <taxon>Burkholderiales</taxon>
        <taxon>Burkholderiaceae</taxon>
        <taxon>Ralstonia</taxon>
    </lineage>
</organism>
<proteinExistence type="predicted"/>
<dbReference type="GO" id="GO:0051920">
    <property type="term" value="F:peroxiredoxin activity"/>
    <property type="evidence" value="ECO:0007669"/>
    <property type="project" value="InterPro"/>
</dbReference>
<gene>
    <name evidence="2" type="ORF">NCTC10894_01503</name>
</gene>
<dbReference type="InterPro" id="IPR004675">
    <property type="entry name" value="AhpD_core"/>
</dbReference>
<dbReference type="InterPro" id="IPR029032">
    <property type="entry name" value="AhpD-like"/>
</dbReference>
<dbReference type="EMBL" id="UGVE01000001">
    <property type="protein sequence ID" value="SUD97152.1"/>
    <property type="molecule type" value="Genomic_DNA"/>
</dbReference>
<name>A0AAJ5D4C2_9RALS</name>
<protein>
    <submittedName>
        <fullName evidence="2">Alkylhydroperoxidase AhpD family core domain</fullName>
    </submittedName>
</protein>